<gene>
    <name evidence="2" type="ORF">ITP53_06580</name>
</gene>
<evidence type="ECO:0000313" key="2">
    <source>
        <dbReference type="EMBL" id="MBF8185408.1"/>
    </source>
</evidence>
<evidence type="ECO:0000313" key="3">
    <source>
        <dbReference type="Proteomes" id="UP000605361"/>
    </source>
</evidence>
<proteinExistence type="predicted"/>
<organism evidence="2 3">
    <name type="scientific">Nonomuraea cypriaca</name>
    <dbReference type="NCBI Taxonomy" id="1187855"/>
    <lineage>
        <taxon>Bacteria</taxon>
        <taxon>Bacillati</taxon>
        <taxon>Actinomycetota</taxon>
        <taxon>Actinomycetes</taxon>
        <taxon>Streptosporangiales</taxon>
        <taxon>Streptosporangiaceae</taxon>
        <taxon>Nonomuraea</taxon>
    </lineage>
</organism>
<comment type="caution">
    <text evidence="2">The sequence shown here is derived from an EMBL/GenBank/DDBJ whole genome shotgun (WGS) entry which is preliminary data.</text>
</comment>
<dbReference type="EMBL" id="JADOGI010000013">
    <property type="protein sequence ID" value="MBF8185408.1"/>
    <property type="molecule type" value="Genomic_DNA"/>
</dbReference>
<accession>A0A931EZP0</accession>
<evidence type="ECO:0000256" key="1">
    <source>
        <dbReference type="SAM" id="SignalP"/>
    </source>
</evidence>
<keyword evidence="3" id="KW-1185">Reference proteome</keyword>
<protein>
    <recommendedName>
        <fullName evidence="4">Outer membrane lipoprotein-sorting protein</fullName>
    </recommendedName>
</protein>
<name>A0A931EZP0_9ACTN</name>
<dbReference type="Proteomes" id="UP000605361">
    <property type="component" value="Unassembled WGS sequence"/>
</dbReference>
<feature type="chain" id="PRO_5038338726" description="Outer membrane lipoprotein-sorting protein" evidence="1">
    <location>
        <begin position="22"/>
        <end position="248"/>
    </location>
</feature>
<feature type="signal peptide" evidence="1">
    <location>
        <begin position="1"/>
        <end position="21"/>
    </location>
</feature>
<reference evidence="2" key="1">
    <citation type="submission" date="2020-11" db="EMBL/GenBank/DDBJ databases">
        <title>Whole-genome analyses of Nonomuraea sp. K274.</title>
        <authorList>
            <person name="Veyisoglu A."/>
        </authorList>
    </citation>
    <scope>NUCLEOTIDE SEQUENCE</scope>
    <source>
        <strain evidence="2">K274</strain>
    </source>
</reference>
<dbReference type="RefSeq" id="WP_195894393.1">
    <property type="nucleotide sequence ID" value="NZ_JADOGI010000013.1"/>
</dbReference>
<evidence type="ECO:0008006" key="4">
    <source>
        <dbReference type="Google" id="ProtNLM"/>
    </source>
</evidence>
<dbReference type="AlphaFoldDB" id="A0A931EZP0"/>
<keyword evidence="1" id="KW-0732">Signal</keyword>
<sequence length="248" mass="26520">MKRMIVAAAMAVLLAAAPAQAAVADPVKALKAKLGTGKGVTFTDVTSLLEDSKKTTFLRRKGKLQFDKSGVVASDITTDHKKHTGGLFDDMRPVSSGRSIWVGGKVYSTDPMVGSVPKGKKWGKDLMPMPGGFSGVYSQVVNPAEPATLKALLKGERNGRTYSGKISYSDLAKVSPWFRAAMPLSRGDTAVISYRLTLDARNLPQRLVAAHLAAIHVLEGVDAGDSRFSTETRYSGWGSRVRITAPRG</sequence>